<evidence type="ECO:0000256" key="1">
    <source>
        <dbReference type="ARBA" id="ARBA00004167"/>
    </source>
</evidence>
<evidence type="ECO:0000256" key="6">
    <source>
        <dbReference type="SAM" id="Phobius"/>
    </source>
</evidence>
<feature type="region of interest" description="Disordered" evidence="5">
    <location>
        <begin position="180"/>
        <end position="225"/>
    </location>
</feature>
<reference evidence="8 9" key="1">
    <citation type="submission" date="2024-07" db="EMBL/GenBank/DDBJ databases">
        <title>Section-level genome sequencing and comparative genomics of Aspergillus sections Usti and Cavernicolus.</title>
        <authorList>
            <consortium name="Lawrence Berkeley National Laboratory"/>
            <person name="Nybo J.L."/>
            <person name="Vesth T.C."/>
            <person name="Theobald S."/>
            <person name="Frisvad J.C."/>
            <person name="Larsen T.O."/>
            <person name="Kjaerboelling I."/>
            <person name="Rothschild-Mancinelli K."/>
            <person name="Lyhne E.K."/>
            <person name="Kogle M.E."/>
            <person name="Barry K."/>
            <person name="Clum A."/>
            <person name="Na H."/>
            <person name="Ledsgaard L."/>
            <person name="Lin J."/>
            <person name="Lipzen A."/>
            <person name="Kuo A."/>
            <person name="Riley R."/>
            <person name="Mondo S."/>
            <person name="Labutti K."/>
            <person name="Haridas S."/>
            <person name="Pangalinan J."/>
            <person name="Salamov A.A."/>
            <person name="Simmons B.A."/>
            <person name="Magnuson J.K."/>
            <person name="Chen J."/>
            <person name="Drula E."/>
            <person name="Henrissat B."/>
            <person name="Wiebenga A."/>
            <person name="Lubbers R.J."/>
            <person name="Gomes A.C."/>
            <person name="Makela M.R."/>
            <person name="Stajich J."/>
            <person name="Grigoriev I.V."/>
            <person name="Mortensen U.H."/>
            <person name="De Vries R.P."/>
            <person name="Baker S.E."/>
            <person name="Andersen M.R."/>
        </authorList>
    </citation>
    <scope>NUCLEOTIDE SEQUENCE [LARGE SCALE GENOMIC DNA]</scope>
    <source>
        <strain evidence="8 9">CBS 209.92</strain>
    </source>
</reference>
<dbReference type="Proteomes" id="UP001610563">
    <property type="component" value="Unassembled WGS sequence"/>
</dbReference>
<evidence type="ECO:0000256" key="2">
    <source>
        <dbReference type="ARBA" id="ARBA00022692"/>
    </source>
</evidence>
<proteinExistence type="predicted"/>
<evidence type="ECO:0000313" key="9">
    <source>
        <dbReference type="Proteomes" id="UP001610563"/>
    </source>
</evidence>
<keyword evidence="2 6" id="KW-0812">Transmembrane</keyword>
<dbReference type="EMBL" id="JBFTWV010000037">
    <property type="protein sequence ID" value="KAL2795218.1"/>
    <property type="molecule type" value="Genomic_DNA"/>
</dbReference>
<keyword evidence="7" id="KW-0732">Signal</keyword>
<protein>
    <recommendedName>
        <fullName evidence="10">Mid2 domain-containing protein</fullName>
    </recommendedName>
</protein>
<gene>
    <name evidence="8" type="ORF">BJX66DRAFT_302426</name>
</gene>
<evidence type="ECO:0000256" key="4">
    <source>
        <dbReference type="ARBA" id="ARBA00023136"/>
    </source>
</evidence>
<comment type="caution">
    <text evidence="8">The sequence shown here is derived from an EMBL/GenBank/DDBJ whole genome shotgun (WGS) entry which is preliminary data.</text>
</comment>
<sequence length="330" mass="34288">MPRHTAPSLRIPLILSLLLLLIRRTTALCYLPNGLPDRNDVNQPCFPEGSDEIRMCCASNRSNPSGGFLSNGRTSDTCMENGLCKNVARDYDDDNNTVVITEYWRDLCTSSEWPEANCVDVCSQGDDAKVTVQVTPCDGTENSTEWCCGSNTDCCGTDTAVAIAPILPALAFRNASSASVSSTSTSIPSTLTTTTSPLSTPTPNESNSNSNTESTDSSSSSGLSTGAKAGIGVGSAAGAILIIAAVLFLWARRQKKAMATTVGKAGIAASESGSGSGSGSDGSAYYGKGMPMMNNQSPNAVEAETSPTRVSELAGSQEIRHEMPAGDLGK</sequence>
<dbReference type="PANTHER" id="PTHR15549:SF26">
    <property type="entry name" value="AXIAL BUDDING PATTERN PROTEIN 2-RELATED"/>
    <property type="match status" value="1"/>
</dbReference>
<feature type="compositionally biased region" description="Polar residues" evidence="5">
    <location>
        <begin position="293"/>
        <end position="309"/>
    </location>
</feature>
<feature type="transmembrane region" description="Helical" evidence="6">
    <location>
        <begin position="229"/>
        <end position="251"/>
    </location>
</feature>
<evidence type="ECO:0000256" key="5">
    <source>
        <dbReference type="SAM" id="MobiDB-lite"/>
    </source>
</evidence>
<dbReference type="InterPro" id="IPR051694">
    <property type="entry name" value="Immunoregulatory_rcpt-like"/>
</dbReference>
<keyword evidence="9" id="KW-1185">Reference proteome</keyword>
<feature type="chain" id="PRO_5045364225" description="Mid2 domain-containing protein" evidence="7">
    <location>
        <begin position="28"/>
        <end position="330"/>
    </location>
</feature>
<organism evidence="8 9">
    <name type="scientific">Aspergillus keveii</name>
    <dbReference type="NCBI Taxonomy" id="714993"/>
    <lineage>
        <taxon>Eukaryota</taxon>
        <taxon>Fungi</taxon>
        <taxon>Dikarya</taxon>
        <taxon>Ascomycota</taxon>
        <taxon>Pezizomycotina</taxon>
        <taxon>Eurotiomycetes</taxon>
        <taxon>Eurotiomycetidae</taxon>
        <taxon>Eurotiales</taxon>
        <taxon>Aspergillaceae</taxon>
        <taxon>Aspergillus</taxon>
        <taxon>Aspergillus subgen. Nidulantes</taxon>
    </lineage>
</organism>
<keyword evidence="4 6" id="KW-0472">Membrane</keyword>
<feature type="region of interest" description="Disordered" evidence="5">
    <location>
        <begin position="265"/>
        <end position="330"/>
    </location>
</feature>
<keyword evidence="3 6" id="KW-1133">Transmembrane helix</keyword>
<dbReference type="PANTHER" id="PTHR15549">
    <property type="entry name" value="PAIRED IMMUNOGLOBULIN-LIKE TYPE 2 RECEPTOR"/>
    <property type="match status" value="1"/>
</dbReference>
<comment type="subcellular location">
    <subcellularLocation>
        <location evidence="1">Membrane</location>
        <topology evidence="1">Single-pass membrane protein</topology>
    </subcellularLocation>
</comment>
<accession>A0ABR4G867</accession>
<evidence type="ECO:0000256" key="3">
    <source>
        <dbReference type="ARBA" id="ARBA00022989"/>
    </source>
</evidence>
<name>A0ABR4G867_9EURO</name>
<evidence type="ECO:0000256" key="7">
    <source>
        <dbReference type="SAM" id="SignalP"/>
    </source>
</evidence>
<evidence type="ECO:0008006" key="10">
    <source>
        <dbReference type="Google" id="ProtNLM"/>
    </source>
</evidence>
<evidence type="ECO:0000313" key="8">
    <source>
        <dbReference type="EMBL" id="KAL2795218.1"/>
    </source>
</evidence>
<feature type="signal peptide" evidence="7">
    <location>
        <begin position="1"/>
        <end position="27"/>
    </location>
</feature>
<feature type="compositionally biased region" description="Basic and acidic residues" evidence="5">
    <location>
        <begin position="318"/>
        <end position="330"/>
    </location>
</feature>